<proteinExistence type="inferred from homology"/>
<dbReference type="SMR" id="A2EM25"/>
<dbReference type="OrthoDB" id="295029at2759"/>
<evidence type="ECO:0000313" key="4">
    <source>
        <dbReference type="EMBL" id="EAY06284.1"/>
    </source>
</evidence>
<feature type="compositionally biased region" description="Acidic residues" evidence="3">
    <location>
        <begin position="450"/>
        <end position="462"/>
    </location>
</feature>
<feature type="compositionally biased region" description="Basic and acidic residues" evidence="3">
    <location>
        <begin position="374"/>
        <end position="401"/>
    </location>
</feature>
<feature type="compositionally biased region" description="Basic and acidic residues" evidence="3">
    <location>
        <begin position="463"/>
        <end position="479"/>
    </location>
</feature>
<dbReference type="SUPFAM" id="SSF48371">
    <property type="entry name" value="ARM repeat"/>
    <property type="match status" value="1"/>
</dbReference>
<comment type="similarity">
    <text evidence="1">Belongs to the SAPS family.</text>
</comment>
<dbReference type="GO" id="GO:0019888">
    <property type="term" value="F:protein phosphatase regulator activity"/>
    <property type="evidence" value="ECO:0000318"/>
    <property type="project" value="GO_Central"/>
</dbReference>
<evidence type="ECO:0000256" key="3">
    <source>
        <dbReference type="SAM" id="MobiDB-lite"/>
    </source>
</evidence>
<dbReference type="InterPro" id="IPR016024">
    <property type="entry name" value="ARM-type_fold"/>
</dbReference>
<accession>A2EM25</accession>
<dbReference type="EMBL" id="DS113427">
    <property type="protein sequence ID" value="EAY06284.1"/>
    <property type="molecule type" value="Genomic_DNA"/>
</dbReference>
<dbReference type="VEuPathDB" id="TrichDB:TVAG_475180"/>
<gene>
    <name evidence="4" type="ORF">TVAG_475180</name>
</gene>
<dbReference type="OMA" id="LSHIANY"/>
<name>A2EM25_TRIV3</name>
<dbReference type="RefSeq" id="XP_001318507.1">
    <property type="nucleotide sequence ID" value="XM_001318472.1"/>
</dbReference>
<evidence type="ECO:0000313" key="5">
    <source>
        <dbReference type="Proteomes" id="UP000001542"/>
    </source>
</evidence>
<reference evidence="4" key="2">
    <citation type="journal article" date="2007" name="Science">
        <title>Draft genome sequence of the sexually transmitted pathogen Trichomonas vaginalis.</title>
        <authorList>
            <person name="Carlton J.M."/>
            <person name="Hirt R.P."/>
            <person name="Silva J.C."/>
            <person name="Delcher A.L."/>
            <person name="Schatz M."/>
            <person name="Zhao Q."/>
            <person name="Wortman J.R."/>
            <person name="Bidwell S.L."/>
            <person name="Alsmark U.C.M."/>
            <person name="Besteiro S."/>
            <person name="Sicheritz-Ponten T."/>
            <person name="Noel C.J."/>
            <person name="Dacks J.B."/>
            <person name="Foster P.G."/>
            <person name="Simillion C."/>
            <person name="Van de Peer Y."/>
            <person name="Miranda-Saavedra D."/>
            <person name="Barton G.J."/>
            <person name="Westrop G.D."/>
            <person name="Mueller S."/>
            <person name="Dessi D."/>
            <person name="Fiori P.L."/>
            <person name="Ren Q."/>
            <person name="Paulsen I."/>
            <person name="Zhang H."/>
            <person name="Bastida-Corcuera F.D."/>
            <person name="Simoes-Barbosa A."/>
            <person name="Brown M.T."/>
            <person name="Hayes R.D."/>
            <person name="Mukherjee M."/>
            <person name="Okumura C.Y."/>
            <person name="Schneider R."/>
            <person name="Smith A.J."/>
            <person name="Vanacova S."/>
            <person name="Villalvazo M."/>
            <person name="Haas B.J."/>
            <person name="Pertea M."/>
            <person name="Feldblyum T.V."/>
            <person name="Utterback T.R."/>
            <person name="Shu C.L."/>
            <person name="Osoegawa K."/>
            <person name="de Jong P.J."/>
            <person name="Hrdy I."/>
            <person name="Horvathova L."/>
            <person name="Zubacova Z."/>
            <person name="Dolezal P."/>
            <person name="Malik S.B."/>
            <person name="Logsdon J.M. Jr."/>
            <person name="Henze K."/>
            <person name="Gupta A."/>
            <person name="Wang C.C."/>
            <person name="Dunne R.L."/>
            <person name="Upcroft J.A."/>
            <person name="Upcroft P."/>
            <person name="White O."/>
            <person name="Salzberg S.L."/>
            <person name="Tang P."/>
            <person name="Chiu C.-H."/>
            <person name="Lee Y.-S."/>
            <person name="Embley T.M."/>
            <person name="Coombs G.H."/>
            <person name="Mottram J.C."/>
            <person name="Tachezy J."/>
            <person name="Fraser-Liggett C.M."/>
            <person name="Johnson P.J."/>
        </authorList>
    </citation>
    <scope>NUCLEOTIDE SEQUENCE [LARGE SCALE GENOMIC DNA]</scope>
    <source>
        <strain evidence="4">G3</strain>
    </source>
</reference>
<evidence type="ECO:0000256" key="2">
    <source>
        <dbReference type="ARBA" id="ARBA00023306"/>
    </source>
</evidence>
<feature type="compositionally biased region" description="Low complexity" evidence="3">
    <location>
        <begin position="402"/>
        <end position="417"/>
    </location>
</feature>
<keyword evidence="5" id="KW-1185">Reference proteome</keyword>
<dbReference type="STRING" id="5722.A2EM25"/>
<evidence type="ECO:0000256" key="1">
    <source>
        <dbReference type="ARBA" id="ARBA00006180"/>
    </source>
</evidence>
<sequence>MWSFGVPNLASIEALVEKEDTTVEAVLDDPAFMAAIRNGIPMLINFLVKPQNINRLLDLAFNGITPNTKLPSKTIRTAVSVLSTGISNMMNRLLNTPEFTARIIEFPNTEYSANPRACGHYSKIVESLARFSNGSFLSQLTGLKEFLTRNIKCIGLRYLLIFLCTDFPDTFKANEELFCNLAQSITEENGWYTITAIKEIIKSNSNFASELCNPQCITHLLTAASNQEFSPMLQMETFNLIGMLLTNIDQQPDIKEIISQSCSNYDFSLPHPQNVLAAALKVYVTDKPEILLKIFDNTTSTFLNDGIIKSFQAMSQDQIQDFEKTHNLTSQIIENFPKTKTNYHLTLLSNILNEKLSSKSEDWTNFVQKQLAERNHNREKVYGEKSSTSEDDGKNSDKDFSDSSSDDISSSSDSLDSSSDEDDDDDDGEFIITHSDDSSPTTKISFNADGEAEVITSDEEVIIVEKENTENQNEEESKSEQPNSEQNQETKEEEHNNDNEKKEDSNEKENQNSESPKPENSENSEVQKPEDTKIEEPKPEEQKSEESNADSKAEENIENKAEQQPAKE</sequence>
<dbReference type="GO" id="GO:0009966">
    <property type="term" value="P:regulation of signal transduction"/>
    <property type="evidence" value="ECO:0000318"/>
    <property type="project" value="GO_Central"/>
</dbReference>
<organism evidence="4 5">
    <name type="scientific">Trichomonas vaginalis (strain ATCC PRA-98 / G3)</name>
    <dbReference type="NCBI Taxonomy" id="412133"/>
    <lineage>
        <taxon>Eukaryota</taxon>
        <taxon>Metamonada</taxon>
        <taxon>Parabasalia</taxon>
        <taxon>Trichomonadida</taxon>
        <taxon>Trichomonadidae</taxon>
        <taxon>Trichomonas</taxon>
    </lineage>
</organism>
<dbReference type="InterPro" id="IPR007587">
    <property type="entry name" value="SAPS"/>
</dbReference>
<feature type="compositionally biased region" description="Acidic residues" evidence="3">
    <location>
        <begin position="418"/>
        <end position="429"/>
    </location>
</feature>
<protein>
    <submittedName>
        <fullName evidence="4">Uncharacterized protein</fullName>
    </submittedName>
</protein>
<feature type="region of interest" description="Disordered" evidence="3">
    <location>
        <begin position="374"/>
        <end position="568"/>
    </location>
</feature>
<dbReference type="VEuPathDB" id="TrichDB:TVAGG3_0613440"/>
<keyword evidence="2" id="KW-0131">Cell cycle</keyword>
<reference evidence="4" key="1">
    <citation type="submission" date="2006-10" db="EMBL/GenBank/DDBJ databases">
        <authorList>
            <person name="Amadeo P."/>
            <person name="Zhao Q."/>
            <person name="Wortman J."/>
            <person name="Fraser-Liggett C."/>
            <person name="Carlton J."/>
        </authorList>
    </citation>
    <scope>NUCLEOTIDE SEQUENCE</scope>
    <source>
        <strain evidence="4">G3</strain>
    </source>
</reference>
<feature type="compositionally biased region" description="Basic and acidic residues" evidence="3">
    <location>
        <begin position="488"/>
        <end position="568"/>
    </location>
</feature>
<dbReference type="AlphaFoldDB" id="A2EM25"/>
<dbReference type="GO" id="GO:0019903">
    <property type="term" value="F:protein phosphatase binding"/>
    <property type="evidence" value="ECO:0007669"/>
    <property type="project" value="InterPro"/>
</dbReference>
<dbReference type="InParanoid" id="A2EM25"/>
<dbReference type="KEGG" id="tva:4764159"/>
<dbReference type="PANTHER" id="PTHR12634">
    <property type="entry name" value="SIT4 YEAST -ASSOCIATING PROTEIN-RELATED"/>
    <property type="match status" value="1"/>
</dbReference>
<dbReference type="PANTHER" id="PTHR12634:SF8">
    <property type="entry name" value="FIERY MOUNTAIN, ISOFORM D"/>
    <property type="match status" value="1"/>
</dbReference>
<dbReference type="Proteomes" id="UP000001542">
    <property type="component" value="Unassembled WGS sequence"/>
</dbReference>